<organism evidence="1 2">
    <name type="scientific">Listeria fleischmannii FSL S10-1203</name>
    <dbReference type="NCBI Taxonomy" id="1265822"/>
    <lineage>
        <taxon>Bacteria</taxon>
        <taxon>Bacillati</taxon>
        <taxon>Bacillota</taxon>
        <taxon>Bacilli</taxon>
        <taxon>Bacillales</taxon>
        <taxon>Listeriaceae</taxon>
        <taxon>Listeria</taxon>
    </lineage>
</organism>
<accession>W7DX63</accession>
<sequence length="142" mass="16280">MIVEQLKISKRSRQHVRELLYKYQDMKKEIALLREAILHPHKVVDANTGGGRSSLTVFESEKAIQLASHEQIAFRAKAIQVIDDVMANSSDQAQMIIELKYFGNKPMSWIAISNHEEIGYSQDSCRKIERAIVDRIGRNLGW</sequence>
<dbReference type="EMBL" id="AODM01000005">
    <property type="protein sequence ID" value="EUJ64836.1"/>
    <property type="molecule type" value="Genomic_DNA"/>
</dbReference>
<proteinExistence type="predicted"/>
<dbReference type="NCBIfam" id="TIGR01636">
    <property type="entry name" value="phage_rinA"/>
    <property type="match status" value="1"/>
</dbReference>
<dbReference type="PATRIC" id="fig|1265822.4.peg.313"/>
<dbReference type="InterPro" id="IPR006523">
    <property type="entry name" value="RinA"/>
</dbReference>
<comment type="caution">
    <text evidence="1">The sequence shown here is derived from an EMBL/GenBank/DDBJ whole genome shotgun (WGS) entry which is preliminary data.</text>
</comment>
<evidence type="ECO:0000313" key="1">
    <source>
        <dbReference type="EMBL" id="EUJ64836.1"/>
    </source>
</evidence>
<dbReference type="Proteomes" id="UP000019241">
    <property type="component" value="Unassembled WGS sequence"/>
</dbReference>
<reference evidence="1 2" key="1">
    <citation type="submission" date="2012-12" db="EMBL/GenBank/DDBJ databases">
        <title>Novel taxa of Listeriaceae from agricultural environments in the United States.</title>
        <authorList>
            <person name="den Bakker H.C."/>
            <person name="Allred A."/>
            <person name="Warchocki S."/>
            <person name="Wright E.M."/>
            <person name="Burrell A."/>
            <person name="Nightingale K.K."/>
            <person name="Kephart D."/>
            <person name="Wiedmann M."/>
        </authorList>
    </citation>
    <scope>NUCLEOTIDE SEQUENCE [LARGE SCALE GENOMIC DNA]</scope>
    <source>
        <strain evidence="1 2">FSL S10-1203</strain>
    </source>
</reference>
<evidence type="ECO:0000313" key="2">
    <source>
        <dbReference type="Proteomes" id="UP000019241"/>
    </source>
</evidence>
<gene>
    <name evidence="1" type="ORF">MCOL2_01535</name>
</gene>
<name>W7DX63_9LIST</name>
<dbReference type="AlphaFoldDB" id="W7DX63"/>
<protein>
    <submittedName>
        <fullName evidence="1">Uncharacterized protein</fullName>
    </submittedName>
</protein>